<keyword evidence="2" id="KW-1185">Reference proteome</keyword>
<dbReference type="PATRIC" id="fig|1240678.4.peg.3154"/>
<dbReference type="Pfam" id="PF25681">
    <property type="entry name" value="Phage_TTP_17"/>
    <property type="match status" value="1"/>
</dbReference>
<dbReference type="AlphaFoldDB" id="A0A0D7CM85"/>
<evidence type="ECO:0000313" key="2">
    <source>
        <dbReference type="Proteomes" id="UP000032458"/>
    </source>
</evidence>
<dbReference type="Proteomes" id="UP000032458">
    <property type="component" value="Unassembled WGS sequence"/>
</dbReference>
<organism evidence="1 2">
    <name type="scientific">Streptomyces natalensis ATCC 27448</name>
    <dbReference type="NCBI Taxonomy" id="1240678"/>
    <lineage>
        <taxon>Bacteria</taxon>
        <taxon>Bacillati</taxon>
        <taxon>Actinomycetota</taxon>
        <taxon>Actinomycetes</taxon>
        <taxon>Kitasatosporales</taxon>
        <taxon>Streptomycetaceae</taxon>
        <taxon>Streptomyces</taxon>
    </lineage>
</organism>
<protein>
    <submittedName>
        <fullName evidence="1">Uncharacterized protein</fullName>
    </submittedName>
</protein>
<proteinExistence type="predicted"/>
<gene>
    <name evidence="1" type="ORF">SNA_15025</name>
</gene>
<accession>A0A0D7CM85</accession>
<name>A0A0D7CM85_9ACTN</name>
<reference evidence="1 2" key="1">
    <citation type="submission" date="2014-09" db="EMBL/GenBank/DDBJ databases">
        <title>Draft genome sequence of Streptomyces natalensis ATCC 27448, producer of the antifungal pimaricin.</title>
        <authorList>
            <person name="Mendes M.V."/>
            <person name="Beites T."/>
            <person name="Pires S."/>
            <person name="Santos C.L."/>
            <person name="Moradas-Ferreira P."/>
        </authorList>
    </citation>
    <scope>NUCLEOTIDE SEQUENCE [LARGE SCALE GENOMIC DNA]</scope>
    <source>
        <strain evidence="1 2">ATCC 27448</strain>
    </source>
</reference>
<dbReference type="InterPro" id="IPR058154">
    <property type="entry name" value="Bxb1_TTP-like"/>
</dbReference>
<dbReference type="RefSeq" id="WP_030067926.1">
    <property type="nucleotide sequence ID" value="NZ_JRKI01000023.1"/>
</dbReference>
<dbReference type="EMBL" id="JRKI01000023">
    <property type="protein sequence ID" value="KIZ17329.1"/>
    <property type="molecule type" value="Genomic_DNA"/>
</dbReference>
<evidence type="ECO:0000313" key="1">
    <source>
        <dbReference type="EMBL" id="KIZ17329.1"/>
    </source>
</evidence>
<comment type="caution">
    <text evidence="1">The sequence shown here is derived from an EMBL/GenBank/DDBJ whole genome shotgun (WGS) entry which is preliminary data.</text>
</comment>
<sequence>MALIDDAAFVAAGGYIYIADPDTAKPTDIKDPLAPGNGWESIGHTSLDDLPEFGRDGDDPEVKGSWQNVKLRATTPDVTYSVTIKSIQATALTYQLYFGAGPAAVQADKSFRIPAQPRPQTKALLVVLVDGANYLPLWHPRVSLLGSDAVGLAADDFVSFPIKGTFLGSSLIGNAIGEWAQIAAPEAPPVQGGGGE</sequence>